<evidence type="ECO:0000256" key="3">
    <source>
        <dbReference type="ARBA" id="ARBA00009009"/>
    </source>
</evidence>
<dbReference type="KEGG" id="pnd:Pla175_18710"/>
<evidence type="ECO:0000256" key="13">
    <source>
        <dbReference type="SAM" id="SignalP"/>
    </source>
</evidence>
<evidence type="ECO:0000313" key="18">
    <source>
        <dbReference type="Proteomes" id="UP000317429"/>
    </source>
</evidence>
<evidence type="ECO:0000256" key="12">
    <source>
        <dbReference type="RuleBase" id="RU004016"/>
    </source>
</evidence>
<dbReference type="GO" id="GO:0046677">
    <property type="term" value="P:response to antibiotic"/>
    <property type="evidence" value="ECO:0007669"/>
    <property type="project" value="InterPro"/>
</dbReference>
<evidence type="ECO:0000259" key="14">
    <source>
        <dbReference type="Pfam" id="PF00768"/>
    </source>
</evidence>
<reference evidence="17 18" key="1">
    <citation type="submission" date="2019-02" db="EMBL/GenBank/DDBJ databases">
        <title>Deep-cultivation of Planctomycetes and their phenomic and genomic characterization uncovers novel biology.</title>
        <authorList>
            <person name="Wiegand S."/>
            <person name="Jogler M."/>
            <person name="Boedeker C."/>
            <person name="Pinto D."/>
            <person name="Vollmers J."/>
            <person name="Rivas-Marin E."/>
            <person name="Kohn T."/>
            <person name="Peeters S.H."/>
            <person name="Heuer A."/>
            <person name="Rast P."/>
            <person name="Oberbeckmann S."/>
            <person name="Bunk B."/>
            <person name="Jeske O."/>
            <person name="Meyerdierks A."/>
            <person name="Storesund J.E."/>
            <person name="Kallscheuer N."/>
            <person name="Luecker S."/>
            <person name="Lage O.M."/>
            <person name="Pohl T."/>
            <person name="Merkel B.J."/>
            <person name="Hornburger P."/>
            <person name="Mueller R.-W."/>
            <person name="Bruemmer F."/>
            <person name="Labrenz M."/>
            <person name="Spormann A.M."/>
            <person name="Op den Camp H."/>
            <person name="Overmann J."/>
            <person name="Amann R."/>
            <person name="Jetten M.S.M."/>
            <person name="Mascher T."/>
            <person name="Medema M.H."/>
            <person name="Devos D.P."/>
            <person name="Kaster A.-K."/>
            <person name="Ovreas L."/>
            <person name="Rohde M."/>
            <person name="Galperin M.Y."/>
            <person name="Jogler C."/>
        </authorList>
    </citation>
    <scope>NUCLEOTIDE SEQUENCE [LARGE SCALE GENOMIC DNA]</scope>
    <source>
        <strain evidence="17 18">Pla175</strain>
    </source>
</reference>
<dbReference type="InterPro" id="IPR036366">
    <property type="entry name" value="PGBDSf"/>
</dbReference>
<dbReference type="EC" id="3.5.2.6" evidence="4"/>
<keyword evidence="5 13" id="KW-0732">Signal</keyword>
<dbReference type="InterPro" id="IPR001967">
    <property type="entry name" value="Peptidase_S11_N"/>
</dbReference>
<feature type="domain" description="Beta-lactamase class A catalytic" evidence="16">
    <location>
        <begin position="59"/>
        <end position="278"/>
    </location>
</feature>
<dbReference type="GO" id="GO:0006508">
    <property type="term" value="P:proteolysis"/>
    <property type="evidence" value="ECO:0007669"/>
    <property type="project" value="InterPro"/>
</dbReference>
<dbReference type="RefSeq" id="WP_145283471.1">
    <property type="nucleotide sequence ID" value="NZ_CP036291.1"/>
</dbReference>
<dbReference type="GO" id="GO:0008360">
    <property type="term" value="P:regulation of cell shape"/>
    <property type="evidence" value="ECO:0007669"/>
    <property type="project" value="UniProtKB-KW"/>
</dbReference>
<sequence precursor="true">MPHRPPASPRFLLCLLALACARPGDAAEPAAEAPSAAQHDALQDAVAQLIKLHRGVVGAAAKQLDTGESFAWNADQPMPTASLIKLPIMLTAYRQIDAGELSPDATIELRKQDKVPGSGVLSEHMSAGARFSLRDAIELMIVFSDNTATNLVIEKTGLPATSALMRKLGYPETQLHSKVFLRETTIDPERSQKYGLGSTTAADMIRLLESLYKGDAASSESCEAMLGHLRRCDDRSKVPRYLPEEVEVAHKTGSVSATRCDAGIIESKGGPLAFCILTTDNADRGWGAENEAELLAAAFGKTLYDHFNEPEETPAVPPARVLAVGSDGLLVEALQRTLNARTEPSLGIGVDGDFGPNTESGVKAFQKQEGLEVTGRVDAATWRALGPLITEDAPEAPPEVVNAESLSTKPADRLGGPPLVASAAYAIADAANGELLWGMNDSEARDPASVTKIMTAHLVLKLAESDPEVLDEEIVFSTVADETPGSTSGVRAGETVTVRELLYGLMLPSGNDASVAFAEHFGARVDPDPKQDGGPYEGFIRAMNAEAKRLGMKETGYRNTSGLTAKGHVTSARDMARLAHAAMKSPVLREVVATRQHGATLGSLSGYQRNVVWTNTNRLLGIDGFTGVKTGTTPGAGACLVASGEREGRGLIVVVLGAPSSDSRYIDSRNLFRWAWRQLARGSGETGDQ</sequence>
<feature type="chain" id="PRO_5021918209" description="beta-lactamase" evidence="13">
    <location>
        <begin position="27"/>
        <end position="689"/>
    </location>
</feature>
<dbReference type="GO" id="GO:0071555">
    <property type="term" value="P:cell wall organization"/>
    <property type="evidence" value="ECO:0007669"/>
    <property type="project" value="UniProtKB-KW"/>
</dbReference>
<feature type="domain" description="Peptidase S11 D-alanyl-D-alanine carboxypeptidase A N-terminal" evidence="14">
    <location>
        <begin position="418"/>
        <end position="659"/>
    </location>
</feature>
<gene>
    <name evidence="17" type="primary">dacB</name>
    <name evidence="17" type="ORF">Pla175_18710</name>
</gene>
<dbReference type="SUPFAM" id="SSF47090">
    <property type="entry name" value="PGBD-like"/>
    <property type="match status" value="1"/>
</dbReference>
<name>A0A518DAL2_9BACT</name>
<dbReference type="Pfam" id="PF13354">
    <property type="entry name" value="Beta-lactamase2"/>
    <property type="match status" value="1"/>
</dbReference>
<dbReference type="Pfam" id="PF00768">
    <property type="entry name" value="Peptidase_S11"/>
    <property type="match status" value="1"/>
</dbReference>
<feature type="domain" description="Peptidoglycan binding-like" evidence="15">
    <location>
        <begin position="330"/>
        <end position="385"/>
    </location>
</feature>
<evidence type="ECO:0000256" key="9">
    <source>
        <dbReference type="ARBA" id="ARBA00023316"/>
    </source>
</evidence>
<comment type="similarity">
    <text evidence="2 12">Belongs to the peptidase S11 family.</text>
</comment>
<dbReference type="InterPro" id="IPR002477">
    <property type="entry name" value="Peptidoglycan-bd-like"/>
</dbReference>
<evidence type="ECO:0000313" key="17">
    <source>
        <dbReference type="EMBL" id="QDU88493.1"/>
    </source>
</evidence>
<dbReference type="Proteomes" id="UP000317429">
    <property type="component" value="Chromosome"/>
</dbReference>
<dbReference type="InterPro" id="IPR036365">
    <property type="entry name" value="PGBD-like_sf"/>
</dbReference>
<comment type="catalytic activity">
    <reaction evidence="1">
        <text>a beta-lactam + H2O = a substituted beta-amino acid</text>
        <dbReference type="Rhea" id="RHEA:20401"/>
        <dbReference type="ChEBI" id="CHEBI:15377"/>
        <dbReference type="ChEBI" id="CHEBI:35627"/>
        <dbReference type="ChEBI" id="CHEBI:140347"/>
        <dbReference type="EC" id="3.5.2.6"/>
    </reaction>
</comment>
<evidence type="ECO:0000256" key="5">
    <source>
        <dbReference type="ARBA" id="ARBA00022729"/>
    </source>
</evidence>
<keyword evidence="8" id="KW-0573">Peptidoglycan synthesis</keyword>
<organism evidence="17 18">
    <name type="scientific">Pirellulimonas nuda</name>
    <dbReference type="NCBI Taxonomy" id="2528009"/>
    <lineage>
        <taxon>Bacteria</taxon>
        <taxon>Pseudomonadati</taxon>
        <taxon>Planctomycetota</taxon>
        <taxon>Planctomycetia</taxon>
        <taxon>Pirellulales</taxon>
        <taxon>Lacipirellulaceae</taxon>
        <taxon>Pirellulimonas</taxon>
    </lineage>
</organism>
<accession>A0A518DAL2</accession>
<dbReference type="PANTHER" id="PTHR35333:SF3">
    <property type="entry name" value="BETA-LACTAMASE-TYPE TRANSPEPTIDASE FOLD CONTAINING PROTEIN"/>
    <property type="match status" value="1"/>
</dbReference>
<dbReference type="InterPro" id="IPR012338">
    <property type="entry name" value="Beta-lactam/transpept-like"/>
</dbReference>
<evidence type="ECO:0000256" key="1">
    <source>
        <dbReference type="ARBA" id="ARBA00001526"/>
    </source>
</evidence>
<keyword evidence="17" id="KW-0645">Protease</keyword>
<evidence type="ECO:0000259" key="15">
    <source>
        <dbReference type="Pfam" id="PF01471"/>
    </source>
</evidence>
<feature type="active site" description="Acyl-ester intermediate" evidence="10">
    <location>
        <position position="449"/>
    </location>
</feature>
<feature type="active site" evidence="10">
    <location>
        <position position="509"/>
    </location>
</feature>
<dbReference type="GO" id="GO:0009002">
    <property type="term" value="F:serine-type D-Ala-D-Ala carboxypeptidase activity"/>
    <property type="evidence" value="ECO:0007669"/>
    <property type="project" value="UniProtKB-EC"/>
</dbReference>
<keyword evidence="6 17" id="KW-0378">Hydrolase</keyword>
<proteinExistence type="inferred from homology"/>
<protein>
    <recommendedName>
        <fullName evidence="4">beta-lactamase</fullName>
        <ecNumber evidence="4">3.5.2.6</ecNumber>
    </recommendedName>
</protein>
<keyword evidence="17" id="KW-0121">Carboxypeptidase</keyword>
<evidence type="ECO:0000259" key="16">
    <source>
        <dbReference type="Pfam" id="PF13354"/>
    </source>
</evidence>
<dbReference type="Gene3D" id="1.10.101.10">
    <property type="entry name" value="PGBD-like superfamily/PGBD"/>
    <property type="match status" value="1"/>
</dbReference>
<dbReference type="GO" id="GO:0009252">
    <property type="term" value="P:peptidoglycan biosynthetic process"/>
    <property type="evidence" value="ECO:0007669"/>
    <property type="project" value="UniProtKB-KW"/>
</dbReference>
<comment type="similarity">
    <text evidence="3">Belongs to the class-A beta-lactamase family.</text>
</comment>
<dbReference type="PRINTS" id="PR00725">
    <property type="entry name" value="DADACBPTASE1"/>
</dbReference>
<keyword evidence="7" id="KW-0133">Cell shape</keyword>
<evidence type="ECO:0000256" key="2">
    <source>
        <dbReference type="ARBA" id="ARBA00007164"/>
    </source>
</evidence>
<evidence type="ECO:0000256" key="11">
    <source>
        <dbReference type="PIRSR" id="PIRSR618044-2"/>
    </source>
</evidence>
<dbReference type="InterPro" id="IPR045155">
    <property type="entry name" value="Beta-lactam_cat"/>
</dbReference>
<dbReference type="Gene3D" id="3.40.710.10">
    <property type="entry name" value="DD-peptidase/beta-lactamase superfamily"/>
    <property type="match status" value="2"/>
</dbReference>
<dbReference type="Pfam" id="PF01471">
    <property type="entry name" value="PG_binding_1"/>
    <property type="match status" value="1"/>
</dbReference>
<evidence type="ECO:0000256" key="10">
    <source>
        <dbReference type="PIRSR" id="PIRSR618044-1"/>
    </source>
</evidence>
<evidence type="ECO:0000256" key="6">
    <source>
        <dbReference type="ARBA" id="ARBA00022801"/>
    </source>
</evidence>
<dbReference type="AlphaFoldDB" id="A0A518DAL2"/>
<keyword evidence="18" id="KW-1185">Reference proteome</keyword>
<dbReference type="OrthoDB" id="9791132at2"/>
<evidence type="ECO:0000256" key="7">
    <source>
        <dbReference type="ARBA" id="ARBA00022960"/>
    </source>
</evidence>
<dbReference type="SUPFAM" id="SSF56601">
    <property type="entry name" value="beta-lactamase/transpeptidase-like"/>
    <property type="match status" value="2"/>
</dbReference>
<dbReference type="PANTHER" id="PTHR35333">
    <property type="entry name" value="BETA-LACTAMASE"/>
    <property type="match status" value="1"/>
</dbReference>
<dbReference type="InterPro" id="IPR018044">
    <property type="entry name" value="Peptidase_S11"/>
</dbReference>
<evidence type="ECO:0000256" key="4">
    <source>
        <dbReference type="ARBA" id="ARBA00012865"/>
    </source>
</evidence>
<feature type="binding site" evidence="11">
    <location>
        <position position="629"/>
    </location>
    <ligand>
        <name>substrate</name>
    </ligand>
</feature>
<keyword evidence="9" id="KW-0961">Cell wall biogenesis/degradation</keyword>
<feature type="active site" description="Proton acceptor" evidence="10">
    <location>
        <position position="452"/>
    </location>
</feature>
<dbReference type="EMBL" id="CP036291">
    <property type="protein sequence ID" value="QDU88493.1"/>
    <property type="molecule type" value="Genomic_DNA"/>
</dbReference>
<dbReference type="GO" id="GO:0030655">
    <property type="term" value="P:beta-lactam antibiotic catabolic process"/>
    <property type="evidence" value="ECO:0007669"/>
    <property type="project" value="InterPro"/>
</dbReference>
<dbReference type="GO" id="GO:0008800">
    <property type="term" value="F:beta-lactamase activity"/>
    <property type="evidence" value="ECO:0007669"/>
    <property type="project" value="UniProtKB-EC"/>
</dbReference>
<dbReference type="InterPro" id="IPR000871">
    <property type="entry name" value="Beta-lactam_class-A"/>
</dbReference>
<evidence type="ECO:0000256" key="8">
    <source>
        <dbReference type="ARBA" id="ARBA00022984"/>
    </source>
</evidence>
<feature type="signal peptide" evidence="13">
    <location>
        <begin position="1"/>
        <end position="26"/>
    </location>
</feature>